<reference evidence="2 3" key="1">
    <citation type="journal article" date="2019" name="Int. J. Syst. Evol. Microbiol.">
        <title>The Global Catalogue of Microorganisms (GCM) 10K type strain sequencing project: providing services to taxonomists for standard genome sequencing and annotation.</title>
        <authorList>
            <consortium name="The Broad Institute Genomics Platform"/>
            <consortium name="The Broad Institute Genome Sequencing Center for Infectious Disease"/>
            <person name="Wu L."/>
            <person name="Ma J."/>
        </authorList>
    </citation>
    <scope>NUCLEOTIDE SEQUENCE [LARGE SCALE GENOMIC DNA]</scope>
    <source>
        <strain evidence="2 3">CGMCC 1.12563</strain>
    </source>
</reference>
<protein>
    <submittedName>
        <fullName evidence="2">Uncharacterized protein</fullName>
    </submittedName>
</protein>
<evidence type="ECO:0000313" key="3">
    <source>
        <dbReference type="Proteomes" id="UP001597187"/>
    </source>
</evidence>
<keyword evidence="3" id="KW-1185">Reference proteome</keyword>
<feature type="region of interest" description="Disordered" evidence="1">
    <location>
        <begin position="355"/>
        <end position="403"/>
    </location>
</feature>
<dbReference type="EMBL" id="JBHUDC010000005">
    <property type="protein sequence ID" value="MFD1513920.1"/>
    <property type="molecule type" value="Genomic_DNA"/>
</dbReference>
<name>A0ABD6AWP1_9EURY</name>
<evidence type="ECO:0000256" key="1">
    <source>
        <dbReference type="SAM" id="MobiDB-lite"/>
    </source>
</evidence>
<dbReference type="AlphaFoldDB" id="A0ABD6AWP1"/>
<sequence>MRRLVAVVMTALLVTSAVGAGMLVNVPAQRQDVADVTFDSCNVVNVAGIDVTALATGSAEIDVYNTTAGTYETITIDSEDRGGIVEVLSATSLSITLADQYQIQSIAFVGILGDGVYEAPEECGPEGANVDYTCGVDGAMATVTNDNDAPITVEIGGDASLTETIAAGESLTFEGVADGEYNVTTIVDGREIATETVVVDCPAIGEVDVDVQCGVDGATVTVSNENDVAVDVDVGGRTLTLAPGENQTYTGVQNNEFDVTTLYDGTEVGVQTVVVDCLTDSEVSVEVVCGADGANATVTNDNDVPVTIEVSGDASLTETIAAGENLTFENVPDGEYNVTTIVGGEVVGETTVVVDCADDGDNGDGDAGDGDNGDGDAGDGDDGDDGDAGDGDDGDGDMGDGEMPAYQIDVAAGQVIENLGVDGDDADDEKDFYGTQGRLLQAQTVLADGTVTGSYMVPGENVTKSLAGCHVSYTPVSYDGETGEVTLSVSVDGDADCEGVTLTLAGYELPGDDTTFVRANADGQELVDYQTVTLGAGDSGTVTIDLDGDDSEATA</sequence>
<comment type="caution">
    <text evidence="2">The sequence shown here is derived from an EMBL/GenBank/DDBJ whole genome shotgun (WGS) entry which is preliminary data.</text>
</comment>
<accession>A0ABD6AWP1</accession>
<feature type="compositionally biased region" description="Acidic residues" evidence="1">
    <location>
        <begin position="356"/>
        <end position="400"/>
    </location>
</feature>
<organism evidence="2 3">
    <name type="scientific">Halomarina rubra</name>
    <dbReference type="NCBI Taxonomy" id="2071873"/>
    <lineage>
        <taxon>Archaea</taxon>
        <taxon>Methanobacteriati</taxon>
        <taxon>Methanobacteriota</taxon>
        <taxon>Stenosarchaea group</taxon>
        <taxon>Halobacteria</taxon>
        <taxon>Halobacteriales</taxon>
        <taxon>Natronomonadaceae</taxon>
        <taxon>Halomarina</taxon>
    </lineage>
</organism>
<gene>
    <name evidence="2" type="ORF">ACFSBT_11585</name>
</gene>
<dbReference type="RefSeq" id="WP_250873882.1">
    <property type="nucleotide sequence ID" value="NZ_JALXFV010000005.1"/>
</dbReference>
<proteinExistence type="predicted"/>
<evidence type="ECO:0000313" key="2">
    <source>
        <dbReference type="EMBL" id="MFD1513920.1"/>
    </source>
</evidence>
<dbReference type="Proteomes" id="UP001597187">
    <property type="component" value="Unassembled WGS sequence"/>
</dbReference>